<keyword evidence="5" id="KW-0548">Nucleotidyltransferase</keyword>
<feature type="region of interest" description="Disordered" evidence="21">
    <location>
        <begin position="569"/>
        <end position="600"/>
    </location>
</feature>
<keyword evidence="11" id="KW-0269">Exonuclease</keyword>
<evidence type="ECO:0000256" key="6">
    <source>
        <dbReference type="ARBA" id="ARBA00022722"/>
    </source>
</evidence>
<dbReference type="SUPFAM" id="SSF50249">
    <property type="entry name" value="Nucleic acid-binding proteins"/>
    <property type="match status" value="1"/>
</dbReference>
<dbReference type="EMBL" id="QRGO01000002">
    <property type="protein sequence ID" value="RDV01925.1"/>
    <property type="molecule type" value="Genomic_DNA"/>
</dbReference>
<dbReference type="NCBIfam" id="TIGR02779">
    <property type="entry name" value="NHEJ_ligase_lig"/>
    <property type="match status" value="1"/>
</dbReference>
<evidence type="ECO:0000259" key="22">
    <source>
        <dbReference type="PROSITE" id="PS50160"/>
    </source>
</evidence>
<keyword evidence="24" id="KW-1185">Reference proteome</keyword>
<dbReference type="InterPro" id="IPR012340">
    <property type="entry name" value="NA-bd_OB-fold"/>
</dbReference>
<keyword evidence="16" id="KW-0234">DNA repair</keyword>
<dbReference type="InterPro" id="IPR014146">
    <property type="entry name" value="LigD_ligase_dom"/>
</dbReference>
<dbReference type="CDD" id="cd07971">
    <property type="entry name" value="OBF_DNA_ligase_LigD"/>
    <property type="match status" value="1"/>
</dbReference>
<dbReference type="InterPro" id="IPR012310">
    <property type="entry name" value="DNA_ligase_ATP-dep_cent"/>
</dbReference>
<keyword evidence="13" id="KW-0239">DNA-directed DNA polymerase</keyword>
<keyword evidence="18" id="KW-0511">Multifunctional enzyme</keyword>
<evidence type="ECO:0000256" key="14">
    <source>
        <dbReference type="ARBA" id="ARBA00023125"/>
    </source>
</evidence>
<dbReference type="CDD" id="cd07906">
    <property type="entry name" value="Adenylation_DNA_ligase_LigD_LigC"/>
    <property type="match status" value="1"/>
</dbReference>
<dbReference type="SUPFAM" id="SSF56091">
    <property type="entry name" value="DNA ligase/mRNA capping enzyme, catalytic domain"/>
    <property type="match status" value="1"/>
</dbReference>
<evidence type="ECO:0000256" key="7">
    <source>
        <dbReference type="ARBA" id="ARBA00022723"/>
    </source>
</evidence>
<dbReference type="Pfam" id="PF21686">
    <property type="entry name" value="LigD_Prim-Pol"/>
    <property type="match status" value="1"/>
</dbReference>
<keyword evidence="6" id="KW-0540">Nuclease</keyword>
<evidence type="ECO:0000256" key="11">
    <source>
        <dbReference type="ARBA" id="ARBA00022839"/>
    </source>
</evidence>
<keyword evidence="3 23" id="KW-0436">Ligase</keyword>
<name>A0A371B2V9_9BRAD</name>
<reference evidence="24" key="1">
    <citation type="submission" date="2018-08" db="EMBL/GenBank/DDBJ databases">
        <authorList>
            <person name="Kim S.-J."/>
            <person name="Jung G.-Y."/>
        </authorList>
    </citation>
    <scope>NUCLEOTIDE SEQUENCE [LARGE SCALE GENOMIC DNA]</scope>
    <source>
        <strain evidence="24">GY_H</strain>
    </source>
</reference>
<evidence type="ECO:0000256" key="2">
    <source>
        <dbReference type="ARBA" id="ARBA00012727"/>
    </source>
</evidence>
<keyword evidence="14" id="KW-0238">DNA-binding</keyword>
<dbReference type="GO" id="GO:0003887">
    <property type="term" value="F:DNA-directed DNA polymerase activity"/>
    <property type="evidence" value="ECO:0007669"/>
    <property type="project" value="UniProtKB-KW"/>
</dbReference>
<dbReference type="GO" id="GO:0005524">
    <property type="term" value="F:ATP binding"/>
    <property type="evidence" value="ECO:0007669"/>
    <property type="project" value="UniProtKB-KW"/>
</dbReference>
<keyword evidence="8" id="KW-0547">Nucleotide-binding</keyword>
<keyword evidence="7" id="KW-0479">Metal-binding</keyword>
<dbReference type="InterPro" id="IPR014145">
    <property type="entry name" value="LigD_pol_dom"/>
</dbReference>
<dbReference type="Pfam" id="PF01068">
    <property type="entry name" value="DNA_ligase_A_M"/>
    <property type="match status" value="1"/>
</dbReference>
<dbReference type="Gene3D" id="3.90.920.10">
    <property type="entry name" value="DNA primase, PRIM domain"/>
    <property type="match status" value="1"/>
</dbReference>
<organism evidence="23 24">
    <name type="scientific">Undibacter mobilis</name>
    <dbReference type="NCBI Taxonomy" id="2292256"/>
    <lineage>
        <taxon>Bacteria</taxon>
        <taxon>Pseudomonadati</taxon>
        <taxon>Pseudomonadota</taxon>
        <taxon>Alphaproteobacteria</taxon>
        <taxon>Hyphomicrobiales</taxon>
        <taxon>Nitrobacteraceae</taxon>
        <taxon>Undibacter</taxon>
    </lineage>
</organism>
<dbReference type="GO" id="GO:0004527">
    <property type="term" value="F:exonuclease activity"/>
    <property type="evidence" value="ECO:0007669"/>
    <property type="project" value="UniProtKB-KW"/>
</dbReference>
<dbReference type="Gene3D" id="2.40.50.140">
    <property type="entry name" value="Nucleic acid-binding proteins"/>
    <property type="match status" value="1"/>
</dbReference>
<dbReference type="GO" id="GO:0006310">
    <property type="term" value="P:DNA recombination"/>
    <property type="evidence" value="ECO:0007669"/>
    <property type="project" value="UniProtKB-KW"/>
</dbReference>
<protein>
    <recommendedName>
        <fullName evidence="2">DNA ligase (ATP)</fullName>
        <ecNumber evidence="2">6.5.1.1</ecNumber>
    </recommendedName>
    <alternativeName>
        <fullName evidence="19">NHEJ DNA polymerase</fullName>
    </alternativeName>
</protein>
<evidence type="ECO:0000256" key="1">
    <source>
        <dbReference type="ARBA" id="ARBA00001936"/>
    </source>
</evidence>
<dbReference type="PROSITE" id="PS50160">
    <property type="entry name" value="DNA_LIGASE_A3"/>
    <property type="match status" value="1"/>
</dbReference>
<evidence type="ECO:0000256" key="18">
    <source>
        <dbReference type="ARBA" id="ARBA00023268"/>
    </source>
</evidence>
<dbReference type="PANTHER" id="PTHR42705:SF2">
    <property type="entry name" value="BIFUNCTIONAL NON-HOMOLOGOUS END JOINING PROTEIN LIGD"/>
    <property type="match status" value="1"/>
</dbReference>
<evidence type="ECO:0000256" key="20">
    <source>
        <dbReference type="ARBA" id="ARBA00034003"/>
    </source>
</evidence>
<comment type="caution">
    <text evidence="23">The sequence shown here is derived from an EMBL/GenBank/DDBJ whole genome shotgun (WGS) entry which is preliminary data.</text>
</comment>
<dbReference type="PANTHER" id="PTHR42705">
    <property type="entry name" value="BIFUNCTIONAL NON-HOMOLOGOUS END JOINING PROTEIN LIGD"/>
    <property type="match status" value="1"/>
</dbReference>
<evidence type="ECO:0000256" key="15">
    <source>
        <dbReference type="ARBA" id="ARBA00023172"/>
    </source>
</evidence>
<dbReference type="Pfam" id="PF13298">
    <property type="entry name" value="LigD_N"/>
    <property type="match status" value="1"/>
</dbReference>
<evidence type="ECO:0000313" key="23">
    <source>
        <dbReference type="EMBL" id="RDV01925.1"/>
    </source>
</evidence>
<dbReference type="Gene3D" id="3.30.1490.70">
    <property type="match status" value="1"/>
</dbReference>
<proteinExistence type="predicted"/>
<evidence type="ECO:0000256" key="13">
    <source>
        <dbReference type="ARBA" id="ARBA00022932"/>
    </source>
</evidence>
<dbReference type="GO" id="GO:0003677">
    <property type="term" value="F:DNA binding"/>
    <property type="evidence" value="ECO:0007669"/>
    <property type="project" value="UniProtKB-KW"/>
</dbReference>
<dbReference type="OrthoDB" id="9802472at2"/>
<keyword evidence="17" id="KW-0464">Manganese</keyword>
<dbReference type="InterPro" id="IPR012309">
    <property type="entry name" value="DNA_ligase_ATP-dep_C"/>
</dbReference>
<evidence type="ECO:0000256" key="16">
    <source>
        <dbReference type="ARBA" id="ARBA00023204"/>
    </source>
</evidence>
<dbReference type="GO" id="GO:0003910">
    <property type="term" value="F:DNA ligase (ATP) activity"/>
    <property type="evidence" value="ECO:0007669"/>
    <property type="project" value="UniProtKB-EC"/>
</dbReference>
<keyword evidence="4" id="KW-0808">Transferase</keyword>
<dbReference type="Proteomes" id="UP000263993">
    <property type="component" value="Unassembled WGS sequence"/>
</dbReference>
<evidence type="ECO:0000256" key="5">
    <source>
        <dbReference type="ARBA" id="ARBA00022695"/>
    </source>
</evidence>
<evidence type="ECO:0000256" key="17">
    <source>
        <dbReference type="ARBA" id="ARBA00023211"/>
    </source>
</evidence>
<dbReference type="EC" id="6.5.1.1" evidence="2"/>
<evidence type="ECO:0000256" key="10">
    <source>
        <dbReference type="ARBA" id="ARBA00022801"/>
    </source>
</evidence>
<feature type="compositionally biased region" description="Basic and acidic residues" evidence="21">
    <location>
        <begin position="233"/>
        <end position="243"/>
    </location>
</feature>
<dbReference type="GO" id="GO:0046872">
    <property type="term" value="F:metal ion binding"/>
    <property type="evidence" value="ECO:0007669"/>
    <property type="project" value="UniProtKB-KW"/>
</dbReference>
<evidence type="ECO:0000256" key="12">
    <source>
        <dbReference type="ARBA" id="ARBA00022840"/>
    </source>
</evidence>
<evidence type="ECO:0000313" key="24">
    <source>
        <dbReference type="Proteomes" id="UP000263993"/>
    </source>
</evidence>
<dbReference type="GO" id="GO:0006281">
    <property type="term" value="P:DNA repair"/>
    <property type="evidence" value="ECO:0007669"/>
    <property type="project" value="UniProtKB-KW"/>
</dbReference>
<comment type="cofactor">
    <cofactor evidence="1">
        <name>Mn(2+)</name>
        <dbReference type="ChEBI" id="CHEBI:29035"/>
    </cofactor>
</comment>
<dbReference type="RefSeq" id="WP_115518049.1">
    <property type="nucleotide sequence ID" value="NZ_QRGO01000002.1"/>
</dbReference>
<dbReference type="AlphaFoldDB" id="A0A371B2V9"/>
<accession>A0A371B2V9</accession>
<comment type="catalytic activity">
    <reaction evidence="20">
        <text>ATP + (deoxyribonucleotide)n-3'-hydroxyl + 5'-phospho-(deoxyribonucleotide)m = (deoxyribonucleotide)n+m + AMP + diphosphate.</text>
        <dbReference type="EC" id="6.5.1.1"/>
    </reaction>
</comment>
<keyword evidence="12" id="KW-0067">ATP-binding</keyword>
<keyword evidence="15" id="KW-0233">DNA recombination</keyword>
<dbReference type="NCBIfam" id="TIGR02777">
    <property type="entry name" value="LigD_PE_dom"/>
    <property type="match status" value="1"/>
</dbReference>
<evidence type="ECO:0000256" key="19">
    <source>
        <dbReference type="ARBA" id="ARBA00029943"/>
    </source>
</evidence>
<evidence type="ECO:0000256" key="9">
    <source>
        <dbReference type="ARBA" id="ARBA00022763"/>
    </source>
</evidence>
<evidence type="ECO:0000256" key="21">
    <source>
        <dbReference type="SAM" id="MobiDB-lite"/>
    </source>
</evidence>
<sequence length="881" mass="97519">MAGLKTYRGKRRFGVTAEPKGKVARKRGHAYVIQKHAATRLHYDLRLELDGVMKSWAVTRGPSLVPSEKRLAVEVEDHPIDYNKFEGTIPKGEYGGGTVMVWDRGTWQPHDDPHKGLKKGHLAFDLEGAKLHGAWHLVRLRKRPGEKRNNWLLIKSDDEEARAPRDKDILKEADFSIKTGRSMDEIAQGKRATANEKSTMKKVLTATQRKMAALKNPGAKKTRTKAASAQLVQKHDTLSDRKASPLKGAKRAALPGFVAPCLATLADKAPDSAHWIHEIKFDGYRLQARLSRGKVKLMTRKGLDWTRKFTAIADAIAELDVDSALIDGELVVEGDDGVTSFSLLQEELKSGRQNQLVYYVFDLLHLDGRDLRPLPLSDRKEALAQLIKRAPNSSPLRFSESIAERGPILLKHACQLGLEGIISKRDDAAYHSGRGHDWIKTKCTSRQELVIAGFVPSTADAYAVGALVLGFHDKGKLVYAGRTGTGFTHLASRELYKKLKTLKRERTPFATVPAEERGVRTPIWVEPKLVAEVDFHGWTHGDRIRQASYQGLREDKTAADVVREDKPANKTIAAKSRTTARKRSAPVKKRASKDSKNATVGGIALSHPDRVYWEDAGVTKRDLAEYYKDVWTWMAPHVAGRPISLLRCPEGASGQCFFQKHAAAGIATEHLHLVPEKGDKIISVDNLGGLLSLVQAGVLEVHTRGTTVDDRENADRLVFDLDPGPGTTWKDVVAAARDVHERLDALKLKNFLKTSGGKGLHIVLPVAPTPWNKAKEFAQALAQAMAADDPDLYVATATKSKRKNRIFIDYLRNSREATAVAPYSTRARPGAAVSTPITWSELGSLKGADQYTLLNIRARLARLRQDPWAGIGRIRQKLPNA</sequence>
<evidence type="ECO:0000256" key="8">
    <source>
        <dbReference type="ARBA" id="ARBA00022741"/>
    </source>
</evidence>
<evidence type="ECO:0000256" key="4">
    <source>
        <dbReference type="ARBA" id="ARBA00022679"/>
    </source>
</evidence>
<evidence type="ECO:0000256" key="3">
    <source>
        <dbReference type="ARBA" id="ARBA00022598"/>
    </source>
</evidence>
<keyword evidence="9" id="KW-0227">DNA damage</keyword>
<feature type="region of interest" description="Disordered" evidence="21">
    <location>
        <begin position="215"/>
        <end position="244"/>
    </location>
</feature>
<dbReference type="InterPro" id="IPR014143">
    <property type="entry name" value="NHEJ_ligase_prk"/>
</dbReference>
<dbReference type="NCBIfam" id="TIGR02778">
    <property type="entry name" value="ligD_pol"/>
    <property type="match status" value="1"/>
</dbReference>
<feature type="domain" description="ATP-dependent DNA ligase family profile" evidence="22">
    <location>
        <begin position="349"/>
        <end position="476"/>
    </location>
</feature>
<dbReference type="InterPro" id="IPR014144">
    <property type="entry name" value="LigD_PE_domain"/>
</dbReference>
<dbReference type="NCBIfam" id="TIGR02776">
    <property type="entry name" value="NHEJ_ligase_prk"/>
    <property type="match status" value="1"/>
</dbReference>
<feature type="compositionally biased region" description="Basic residues" evidence="21">
    <location>
        <begin position="578"/>
        <end position="591"/>
    </location>
</feature>
<gene>
    <name evidence="23" type="primary">ligD</name>
    <name evidence="23" type="ORF">DXH78_15040</name>
</gene>
<dbReference type="Gene3D" id="3.30.470.30">
    <property type="entry name" value="DNA ligase/mRNA capping enzyme"/>
    <property type="match status" value="1"/>
</dbReference>
<dbReference type="NCBIfam" id="NF004628">
    <property type="entry name" value="PRK05972.1"/>
    <property type="match status" value="1"/>
</dbReference>
<dbReference type="InterPro" id="IPR052171">
    <property type="entry name" value="NHEJ_LigD"/>
</dbReference>
<dbReference type="Pfam" id="PF04679">
    <property type="entry name" value="DNA_ligase_A_C"/>
    <property type="match status" value="1"/>
</dbReference>
<keyword evidence="10" id="KW-0378">Hydrolase</keyword>